<dbReference type="PROSITE" id="PS50936">
    <property type="entry name" value="ENGC_GTPASE"/>
    <property type="match status" value="1"/>
</dbReference>
<dbReference type="Gene3D" id="2.40.50.140">
    <property type="entry name" value="Nucleic acid-binding proteins"/>
    <property type="match status" value="1"/>
</dbReference>
<dbReference type="PANTHER" id="PTHR32120:SF11">
    <property type="entry name" value="SMALL RIBOSOMAL SUBUNIT BIOGENESIS GTPASE RSGA 1, MITOCHONDRIAL-RELATED"/>
    <property type="match status" value="1"/>
</dbReference>
<dbReference type="GO" id="GO:0046872">
    <property type="term" value="F:metal ion binding"/>
    <property type="evidence" value="ECO:0007669"/>
    <property type="project" value="UniProtKB-KW"/>
</dbReference>
<keyword evidence="9 10" id="KW-0342">GTP-binding</keyword>
<dbReference type="CDD" id="cd04466">
    <property type="entry name" value="S1_YloQ_GTPase"/>
    <property type="match status" value="1"/>
</dbReference>
<dbReference type="EMBL" id="FOVD01000003">
    <property type="protein sequence ID" value="SFN39852.1"/>
    <property type="molecule type" value="Genomic_DNA"/>
</dbReference>
<feature type="binding site" evidence="10">
    <location>
        <position position="279"/>
    </location>
    <ligand>
        <name>Zn(2+)</name>
        <dbReference type="ChEBI" id="CHEBI:29105"/>
    </ligand>
</feature>
<evidence type="ECO:0000256" key="1">
    <source>
        <dbReference type="ARBA" id="ARBA00022490"/>
    </source>
</evidence>
<keyword evidence="7 10" id="KW-0862">Zinc</keyword>
<dbReference type="Pfam" id="PF03193">
    <property type="entry name" value="RsgA_GTPase"/>
    <property type="match status" value="1"/>
</dbReference>
<feature type="domain" description="EngC GTPase" evidence="11">
    <location>
        <begin position="96"/>
        <end position="246"/>
    </location>
</feature>
<dbReference type="InterPro" id="IPR004881">
    <property type="entry name" value="Ribosome_biogen_GTPase_RsgA"/>
</dbReference>
<protein>
    <recommendedName>
        <fullName evidence="10">Small ribosomal subunit biogenesis GTPase RsgA</fullName>
        <ecNumber evidence="10">3.6.1.-</ecNumber>
    </recommendedName>
</protein>
<evidence type="ECO:0000256" key="5">
    <source>
        <dbReference type="ARBA" id="ARBA00022741"/>
    </source>
</evidence>
<comment type="function">
    <text evidence="10">One of several proteins that assist in the late maturation steps of the functional core of the 30S ribosomal subunit. Helps release RbfA from mature subunits. May play a role in the assembly of ribosomal proteins into the subunit. Circularly permuted GTPase that catalyzes slow GTP hydrolysis, GTPase activity is stimulated by the 30S ribosomal subunit.</text>
</comment>
<evidence type="ECO:0000259" key="11">
    <source>
        <dbReference type="PROSITE" id="PS50936"/>
    </source>
</evidence>
<organism evidence="13 14">
    <name type="scientific">Chryseobacterium oleae</name>
    <dbReference type="NCBI Taxonomy" id="491207"/>
    <lineage>
        <taxon>Bacteria</taxon>
        <taxon>Pseudomonadati</taxon>
        <taxon>Bacteroidota</taxon>
        <taxon>Flavobacteriia</taxon>
        <taxon>Flavobacteriales</taxon>
        <taxon>Weeksellaceae</taxon>
        <taxon>Chryseobacterium group</taxon>
        <taxon>Chryseobacterium</taxon>
    </lineage>
</organism>
<dbReference type="InterPro" id="IPR030378">
    <property type="entry name" value="G_CP_dom"/>
</dbReference>
<dbReference type="CDD" id="cd01854">
    <property type="entry name" value="YjeQ_EngC"/>
    <property type="match status" value="1"/>
</dbReference>
<dbReference type="InterPro" id="IPR012340">
    <property type="entry name" value="NA-bd_OB-fold"/>
</dbReference>
<evidence type="ECO:0000256" key="9">
    <source>
        <dbReference type="ARBA" id="ARBA00023134"/>
    </source>
</evidence>
<evidence type="ECO:0000256" key="6">
    <source>
        <dbReference type="ARBA" id="ARBA00022801"/>
    </source>
</evidence>
<evidence type="ECO:0000313" key="14">
    <source>
        <dbReference type="Proteomes" id="UP000198769"/>
    </source>
</evidence>
<keyword evidence="1 10" id="KW-0963">Cytoplasm</keyword>
<dbReference type="GO" id="GO:0005737">
    <property type="term" value="C:cytoplasm"/>
    <property type="evidence" value="ECO:0007669"/>
    <property type="project" value="UniProtKB-SubCell"/>
</dbReference>
<dbReference type="SUPFAM" id="SSF50249">
    <property type="entry name" value="Nucleic acid-binding proteins"/>
    <property type="match status" value="1"/>
</dbReference>
<reference evidence="14" key="1">
    <citation type="submission" date="2016-10" db="EMBL/GenBank/DDBJ databases">
        <authorList>
            <person name="Varghese N."/>
            <person name="Submissions S."/>
        </authorList>
    </citation>
    <scope>NUCLEOTIDE SEQUENCE [LARGE SCALE GENOMIC DNA]</scope>
    <source>
        <strain evidence="14">DSM 25575</strain>
    </source>
</reference>
<dbReference type="AlphaFoldDB" id="A0A1I4YPB0"/>
<dbReference type="GO" id="GO:0019843">
    <property type="term" value="F:rRNA binding"/>
    <property type="evidence" value="ECO:0007669"/>
    <property type="project" value="UniProtKB-KW"/>
</dbReference>
<comment type="subunit">
    <text evidence="10">Monomer. Associates with 30S ribosomal subunit, binds 16S rRNA.</text>
</comment>
<dbReference type="HAMAP" id="MF_01820">
    <property type="entry name" value="GTPase_RsgA"/>
    <property type="match status" value="1"/>
</dbReference>
<comment type="similarity">
    <text evidence="10">Belongs to the TRAFAC class YlqF/YawG GTPase family. RsgA subfamily.</text>
</comment>
<keyword evidence="2 10" id="KW-0690">Ribosome biogenesis</keyword>
<proteinExistence type="inferred from homology"/>
<dbReference type="InterPro" id="IPR010914">
    <property type="entry name" value="RsgA_GTPase_dom"/>
</dbReference>
<evidence type="ECO:0000259" key="12">
    <source>
        <dbReference type="PROSITE" id="PS51721"/>
    </source>
</evidence>
<dbReference type="Gene3D" id="3.40.50.300">
    <property type="entry name" value="P-loop containing nucleotide triphosphate hydrolases"/>
    <property type="match status" value="1"/>
</dbReference>
<gene>
    <name evidence="10" type="primary">rsgA</name>
    <name evidence="13" type="ORF">SAMN05421594_2568</name>
</gene>
<dbReference type="Gene3D" id="1.10.40.50">
    <property type="entry name" value="Probable gtpase engc, domain 3"/>
    <property type="match status" value="1"/>
</dbReference>
<evidence type="ECO:0000256" key="4">
    <source>
        <dbReference type="ARBA" id="ARBA00022730"/>
    </source>
</evidence>
<keyword evidence="3 10" id="KW-0479">Metal-binding</keyword>
<feature type="binding site" evidence="10">
    <location>
        <begin position="136"/>
        <end position="139"/>
    </location>
    <ligand>
        <name>GTP</name>
        <dbReference type="ChEBI" id="CHEBI:37565"/>
    </ligand>
</feature>
<feature type="binding site" evidence="10">
    <location>
        <position position="285"/>
    </location>
    <ligand>
        <name>Zn(2+)</name>
        <dbReference type="ChEBI" id="CHEBI:29105"/>
    </ligand>
</feature>
<dbReference type="SUPFAM" id="SSF52540">
    <property type="entry name" value="P-loop containing nucleoside triphosphate hydrolases"/>
    <property type="match status" value="1"/>
</dbReference>
<evidence type="ECO:0000256" key="3">
    <source>
        <dbReference type="ARBA" id="ARBA00022723"/>
    </source>
</evidence>
<dbReference type="PANTHER" id="PTHR32120">
    <property type="entry name" value="SMALL RIBOSOMAL SUBUNIT BIOGENESIS GTPASE RSGA"/>
    <property type="match status" value="1"/>
</dbReference>
<keyword evidence="14" id="KW-1185">Reference proteome</keyword>
<evidence type="ECO:0000256" key="7">
    <source>
        <dbReference type="ARBA" id="ARBA00022833"/>
    </source>
</evidence>
<dbReference type="InterPro" id="IPR027417">
    <property type="entry name" value="P-loop_NTPase"/>
</dbReference>
<feature type="binding site" evidence="10">
    <location>
        <position position="272"/>
    </location>
    <ligand>
        <name>Zn(2+)</name>
        <dbReference type="ChEBI" id="CHEBI:29105"/>
    </ligand>
</feature>
<dbReference type="InterPro" id="IPR031944">
    <property type="entry name" value="RsgA_N"/>
</dbReference>
<name>A0A1I4YPB0_CHROL</name>
<sequence length="317" mass="36684">MLIFAVNYHMKGKIIKSTGSWYQVMEFGTDKIFEARIRGKFKLIKTRLTNPLAVGDFVEFQLEQDDVAWITKIEQRTNYLIRKSVNLSKEAHIIASNIDLACFIFTLKHPETSLGFLDRFLACCEAYNIKPLILFNKIDVLNEEEIELVKDIEFLYQEIGYDTLEISSYSRLNFDQLQDLLKDRTSVFFGHSGCGKSTLVNALQPGLNLKTSEISDSHLKGKHTTTFAQMHFWDFGGNVIDTPGVREFAMIDIEKEEVQHYFPEIFKKREECKFHNCLHINEPKCAVLDSLETGEIQYSRYANYIKLMEEAEEAAQK</sequence>
<comment type="subcellular location">
    <subcellularLocation>
        <location evidence="10">Cytoplasm</location>
    </subcellularLocation>
</comment>
<evidence type="ECO:0000256" key="10">
    <source>
        <dbReference type="HAMAP-Rule" id="MF_01820"/>
    </source>
</evidence>
<evidence type="ECO:0000256" key="8">
    <source>
        <dbReference type="ARBA" id="ARBA00022884"/>
    </source>
</evidence>
<dbReference type="Proteomes" id="UP000198769">
    <property type="component" value="Unassembled WGS sequence"/>
</dbReference>
<feature type="domain" description="CP-type G" evidence="12">
    <location>
        <begin position="87"/>
        <end position="248"/>
    </location>
</feature>
<evidence type="ECO:0000256" key="2">
    <source>
        <dbReference type="ARBA" id="ARBA00022517"/>
    </source>
</evidence>
<keyword evidence="5 10" id="KW-0547">Nucleotide-binding</keyword>
<dbReference type="Pfam" id="PF16745">
    <property type="entry name" value="RsgA_N"/>
    <property type="match status" value="1"/>
</dbReference>
<keyword evidence="4 10" id="KW-0699">rRNA-binding</keyword>
<evidence type="ECO:0000313" key="13">
    <source>
        <dbReference type="EMBL" id="SFN39852.1"/>
    </source>
</evidence>
<feature type="binding site" evidence="10">
    <location>
        <begin position="190"/>
        <end position="198"/>
    </location>
    <ligand>
        <name>GTP</name>
        <dbReference type="ChEBI" id="CHEBI:37565"/>
    </ligand>
</feature>
<keyword evidence="6 10" id="KW-0378">Hydrolase</keyword>
<dbReference type="NCBIfam" id="TIGR00157">
    <property type="entry name" value="ribosome small subunit-dependent GTPase A"/>
    <property type="match status" value="1"/>
</dbReference>
<comment type="cofactor">
    <cofactor evidence="10">
        <name>Zn(2+)</name>
        <dbReference type="ChEBI" id="CHEBI:29105"/>
    </cofactor>
    <text evidence="10">Binds 1 zinc ion per subunit.</text>
</comment>
<dbReference type="PROSITE" id="PS51721">
    <property type="entry name" value="G_CP"/>
    <property type="match status" value="1"/>
</dbReference>
<accession>A0A1I4YPB0</accession>
<keyword evidence="8 10" id="KW-0694">RNA-binding</keyword>
<dbReference type="GO" id="GO:0042274">
    <property type="term" value="P:ribosomal small subunit biogenesis"/>
    <property type="evidence" value="ECO:0007669"/>
    <property type="project" value="UniProtKB-UniRule"/>
</dbReference>
<dbReference type="EC" id="3.6.1.-" evidence="10"/>
<dbReference type="GO" id="GO:0003924">
    <property type="term" value="F:GTPase activity"/>
    <property type="evidence" value="ECO:0007669"/>
    <property type="project" value="UniProtKB-UniRule"/>
</dbReference>
<feature type="binding site" evidence="10">
    <location>
        <position position="277"/>
    </location>
    <ligand>
        <name>Zn(2+)</name>
        <dbReference type="ChEBI" id="CHEBI:29105"/>
    </ligand>
</feature>
<dbReference type="GO" id="GO:0005525">
    <property type="term" value="F:GTP binding"/>
    <property type="evidence" value="ECO:0007669"/>
    <property type="project" value="UniProtKB-UniRule"/>
</dbReference>